<sequence>MRYRDKILDSYIKPYAGDDGEEFKLMSYNARLTDLGLSRNIFRIMVRRELTSQLNLWSLVRYSIFGISVSDRWLLQVSLLSHSVSLNKLFSMNGTHFCARKLN</sequence>
<reference evidence="1 2" key="1">
    <citation type="journal article" date="2019" name="Sci. Rep.">
        <title>Orb-weaving spider Araneus ventricosus genome elucidates the spidroin gene catalogue.</title>
        <authorList>
            <person name="Kono N."/>
            <person name="Nakamura H."/>
            <person name="Ohtoshi R."/>
            <person name="Moran D.A.P."/>
            <person name="Shinohara A."/>
            <person name="Yoshida Y."/>
            <person name="Fujiwara M."/>
            <person name="Mori M."/>
            <person name="Tomita M."/>
            <person name="Arakawa K."/>
        </authorList>
    </citation>
    <scope>NUCLEOTIDE SEQUENCE [LARGE SCALE GENOMIC DNA]</scope>
</reference>
<evidence type="ECO:0000313" key="2">
    <source>
        <dbReference type="Proteomes" id="UP000499080"/>
    </source>
</evidence>
<dbReference type="AlphaFoldDB" id="A0A4Y2H5A0"/>
<proteinExistence type="predicted"/>
<comment type="caution">
    <text evidence="1">The sequence shown here is derived from an EMBL/GenBank/DDBJ whole genome shotgun (WGS) entry which is preliminary data.</text>
</comment>
<keyword evidence="2" id="KW-1185">Reference proteome</keyword>
<dbReference type="EMBL" id="BGPR01001734">
    <property type="protein sequence ID" value="GBM60687.1"/>
    <property type="molecule type" value="Genomic_DNA"/>
</dbReference>
<evidence type="ECO:0000313" key="1">
    <source>
        <dbReference type="EMBL" id="GBM60687.1"/>
    </source>
</evidence>
<protein>
    <submittedName>
        <fullName evidence="1">Uncharacterized protein</fullName>
    </submittedName>
</protein>
<organism evidence="1 2">
    <name type="scientific">Araneus ventricosus</name>
    <name type="common">Orbweaver spider</name>
    <name type="synonym">Epeira ventricosa</name>
    <dbReference type="NCBI Taxonomy" id="182803"/>
    <lineage>
        <taxon>Eukaryota</taxon>
        <taxon>Metazoa</taxon>
        <taxon>Ecdysozoa</taxon>
        <taxon>Arthropoda</taxon>
        <taxon>Chelicerata</taxon>
        <taxon>Arachnida</taxon>
        <taxon>Araneae</taxon>
        <taxon>Araneomorphae</taxon>
        <taxon>Entelegynae</taxon>
        <taxon>Araneoidea</taxon>
        <taxon>Araneidae</taxon>
        <taxon>Araneus</taxon>
    </lineage>
</organism>
<name>A0A4Y2H5A0_ARAVE</name>
<dbReference type="Proteomes" id="UP000499080">
    <property type="component" value="Unassembled WGS sequence"/>
</dbReference>
<gene>
    <name evidence="1" type="ORF">AVEN_62635_1</name>
</gene>
<accession>A0A4Y2H5A0</accession>